<organism evidence="2 3">
    <name type="scientific">Rhizophagus irregularis (strain DAOM 197198w)</name>
    <name type="common">Glomus intraradices</name>
    <dbReference type="NCBI Taxonomy" id="1432141"/>
    <lineage>
        <taxon>Eukaryota</taxon>
        <taxon>Fungi</taxon>
        <taxon>Fungi incertae sedis</taxon>
        <taxon>Mucoromycota</taxon>
        <taxon>Glomeromycotina</taxon>
        <taxon>Glomeromycetes</taxon>
        <taxon>Glomerales</taxon>
        <taxon>Glomeraceae</taxon>
        <taxon>Rhizophagus</taxon>
    </lineage>
</organism>
<dbReference type="InterPro" id="IPR000719">
    <property type="entry name" value="Prot_kinase_dom"/>
</dbReference>
<dbReference type="PANTHER" id="PTHR43628:SF1">
    <property type="entry name" value="CHITIN SYNTHASE REGULATORY FACTOR 2-RELATED"/>
    <property type="match status" value="1"/>
</dbReference>
<evidence type="ECO:0000313" key="3">
    <source>
        <dbReference type="Proteomes" id="UP000022910"/>
    </source>
</evidence>
<dbReference type="Pfam" id="PF07714">
    <property type="entry name" value="PK_Tyr_Ser-Thr"/>
    <property type="match status" value="1"/>
</dbReference>
<dbReference type="InterPro" id="IPR011990">
    <property type="entry name" value="TPR-like_helical_dom_sf"/>
</dbReference>
<dbReference type="AlphaFoldDB" id="A0A015K6L3"/>
<dbReference type="Proteomes" id="UP000022910">
    <property type="component" value="Unassembled WGS sequence"/>
</dbReference>
<dbReference type="InterPro" id="IPR052945">
    <property type="entry name" value="Mitotic_Regulator"/>
</dbReference>
<dbReference type="PROSITE" id="PS50011">
    <property type="entry name" value="PROTEIN_KINASE_DOM"/>
    <property type="match status" value="1"/>
</dbReference>
<dbReference type="EMBL" id="JEMT01028339">
    <property type="protein sequence ID" value="EXX55071.1"/>
    <property type="molecule type" value="Genomic_DNA"/>
</dbReference>
<dbReference type="OrthoDB" id="346907at2759"/>
<dbReference type="InterPro" id="IPR001245">
    <property type="entry name" value="Ser-Thr/Tyr_kinase_cat_dom"/>
</dbReference>
<feature type="domain" description="Protein kinase" evidence="1">
    <location>
        <begin position="25"/>
        <end position="288"/>
    </location>
</feature>
<dbReference type="GO" id="GO:0005524">
    <property type="term" value="F:ATP binding"/>
    <property type="evidence" value="ECO:0007669"/>
    <property type="project" value="InterPro"/>
</dbReference>
<evidence type="ECO:0000313" key="2">
    <source>
        <dbReference type="EMBL" id="EXX55071.1"/>
    </source>
</evidence>
<keyword evidence="3" id="KW-1185">Reference proteome</keyword>
<dbReference type="InterPro" id="IPR011009">
    <property type="entry name" value="Kinase-like_dom_sf"/>
</dbReference>
<dbReference type="Pfam" id="PF08238">
    <property type="entry name" value="Sel1"/>
    <property type="match status" value="6"/>
</dbReference>
<reference evidence="2 3" key="1">
    <citation type="submission" date="2014-02" db="EMBL/GenBank/DDBJ databases">
        <title>Single nucleus genome sequencing reveals high similarity among nuclei of an endomycorrhizal fungus.</title>
        <authorList>
            <person name="Lin K."/>
            <person name="Geurts R."/>
            <person name="Zhang Z."/>
            <person name="Limpens E."/>
            <person name="Saunders D.G."/>
            <person name="Mu D."/>
            <person name="Pang E."/>
            <person name="Cao H."/>
            <person name="Cha H."/>
            <person name="Lin T."/>
            <person name="Zhou Q."/>
            <person name="Shang Y."/>
            <person name="Li Y."/>
            <person name="Ivanov S."/>
            <person name="Sharma T."/>
            <person name="Velzen R.V."/>
            <person name="Ruijter N.D."/>
            <person name="Aanen D.K."/>
            <person name="Win J."/>
            <person name="Kamoun S."/>
            <person name="Bisseling T."/>
            <person name="Huang S."/>
        </authorList>
    </citation>
    <scope>NUCLEOTIDE SEQUENCE [LARGE SCALE GENOMIC DNA]</scope>
    <source>
        <strain evidence="3">DAOM197198w</strain>
    </source>
</reference>
<dbReference type="GO" id="GO:0004672">
    <property type="term" value="F:protein kinase activity"/>
    <property type="evidence" value="ECO:0007669"/>
    <property type="project" value="InterPro"/>
</dbReference>
<dbReference type="SUPFAM" id="SSF56112">
    <property type="entry name" value="Protein kinase-like (PK-like)"/>
    <property type="match status" value="1"/>
</dbReference>
<dbReference type="SMART" id="SM00671">
    <property type="entry name" value="SEL1"/>
    <property type="match status" value="6"/>
</dbReference>
<gene>
    <name evidence="2" type="ORF">RirG_228580</name>
</gene>
<dbReference type="SUPFAM" id="SSF81901">
    <property type="entry name" value="HCP-like"/>
    <property type="match status" value="2"/>
</dbReference>
<dbReference type="HOGENOM" id="CLU_000288_7_12_1"/>
<accession>A0A015K6L3</accession>
<dbReference type="PRINTS" id="PR00109">
    <property type="entry name" value="TYRKINASE"/>
</dbReference>
<dbReference type="InterPro" id="IPR006597">
    <property type="entry name" value="Sel1-like"/>
</dbReference>
<dbReference type="PANTHER" id="PTHR43628">
    <property type="entry name" value="ACTIVATOR OF C KINASE PROTEIN 1-RELATED"/>
    <property type="match status" value="1"/>
</dbReference>
<evidence type="ECO:0000259" key="1">
    <source>
        <dbReference type="PROSITE" id="PS50011"/>
    </source>
</evidence>
<name>A0A015K6L3_RHIIW</name>
<proteinExistence type="predicted"/>
<dbReference type="Gene3D" id="1.10.510.10">
    <property type="entry name" value="Transferase(Phosphotransferase) domain 1"/>
    <property type="match status" value="1"/>
</dbReference>
<dbReference type="Gene3D" id="1.25.40.10">
    <property type="entry name" value="Tetratricopeptide repeat domain"/>
    <property type="match status" value="2"/>
</dbReference>
<sequence length="618" mass="72597">MQVVKNSNEWFEEFISKNYIKYHEYKDFHNIKKIGTGTPLRKVYQKYFVLKLVNINNITIKEIINELEFHCKVNSENIIRFFGITSEENQNSQLERYFLFMEHADNNSLQNYLKENFKILTWGDKCKLAYQLVCAVSYLHNEEIVNRNLHSDNILIHRHTIKLADFGLSKGIKKVSGQRESDLFVNIPYVDPKKFVDSINLKQSYSLNKKSDVYSIGVLLWEISSGRPPFKDEFYDVTLATRIIHGYREIIVPNTPVDYSNIYTECWNYDPDNRPDMNQVVVKLEEIITLTEDHHISPINDNSLYENFIHNFNKIIIKEMEPYIIQNINENVFEEDLSVMIDELIELYLKELNIGKETNVRKQLVLNYFKNYKINLQEIYNWLLNNQNNSNSIYLLGYFNYHGIETNINKKKAFELYKKAGELENVVAQYYLTIMYMDGEGVDKNYEKSFELSKKLTERKYPCGINSLGYCYYCEIGTNVDIHKAFELYKMAANLGNLRAQCNLALMYRDGEGVEINYNKVFELSKKSADGEYSGGMNMLGYCYSIGIGTNINQQKAFELYKKAAYIGYNVAQYNLATMYEYGNGIKEDKDKAIYWYKKSLDQGYQKSQNKLNKLLKE</sequence>
<protein>
    <submittedName>
        <fullName evidence="2">Ipl1p</fullName>
    </submittedName>
</protein>
<comment type="caution">
    <text evidence="2">The sequence shown here is derived from an EMBL/GenBank/DDBJ whole genome shotgun (WGS) entry which is preliminary data.</text>
</comment>